<sequence length="433" mass="50343">MSSKNYGSLHSCQSRLPAKQLRDIPPTYADYLEIAKLLKLQDSVFKKGLHHHEEHLFITTHQSFELWFKQILLDLKSLKNIMDDDEEPTTPEKEVVILERMDRIEKILKFSLGTFDLLETMPSLNFLEFRDYITPASGFQSAQYKELEVMLGQRRFTSGKYLSILKGCDAEGYVRVKDALDSKSFKDVLYEWMEALYDRNVDLMKEFQVKYEAVRQETLDYILSIKQDDEETRKKLLERDFDGTLKYLQGEPLSRQEKQLYESETTPQEGGRSASSNSTSTDTSTAEESSSYNRSGTHDSTEEPIAESSSREWKERCAKRRLAILFVSCYRYTPELANAAKILEGAINLEQAFLMWKYRHARMVERMIGHKTGTGGSTGVDYLDLTTKQRIFHDLWHVRSHLVTPTALPQLDTFKYWIPSKNIFSEQLSRFDE</sequence>
<feature type="region of interest" description="Disordered" evidence="1">
    <location>
        <begin position="256"/>
        <end position="310"/>
    </location>
</feature>
<evidence type="ECO:0000256" key="1">
    <source>
        <dbReference type="SAM" id="MobiDB-lite"/>
    </source>
</evidence>
<dbReference type="GO" id="GO:0019442">
    <property type="term" value="P:L-tryptophan catabolic process to acetyl-CoA"/>
    <property type="evidence" value="ECO:0007669"/>
    <property type="project" value="TreeGrafter"/>
</dbReference>
<dbReference type="PANTHER" id="PTHR10138:SF0">
    <property type="entry name" value="TRYPTOPHAN 2,3-DIOXYGENASE"/>
    <property type="match status" value="1"/>
</dbReference>
<reference evidence="2" key="1">
    <citation type="submission" date="2021-01" db="EMBL/GenBank/DDBJ databases">
        <authorList>
            <person name="Corre E."/>
            <person name="Pelletier E."/>
            <person name="Niang G."/>
            <person name="Scheremetjew M."/>
            <person name="Finn R."/>
            <person name="Kale V."/>
            <person name="Holt S."/>
            <person name="Cochrane G."/>
            <person name="Meng A."/>
            <person name="Brown T."/>
            <person name="Cohen L."/>
        </authorList>
    </citation>
    <scope>NUCLEOTIDE SEQUENCE</scope>
    <source>
        <strain evidence="2">WS</strain>
    </source>
</reference>
<dbReference type="Gene3D" id="1.20.58.480">
    <property type="match status" value="1"/>
</dbReference>
<evidence type="ECO:0008006" key="3">
    <source>
        <dbReference type="Google" id="ProtNLM"/>
    </source>
</evidence>
<dbReference type="GO" id="GO:0019441">
    <property type="term" value="P:L-tryptophan catabolic process to kynurenine"/>
    <property type="evidence" value="ECO:0007669"/>
    <property type="project" value="InterPro"/>
</dbReference>
<dbReference type="GO" id="GO:0046872">
    <property type="term" value="F:metal ion binding"/>
    <property type="evidence" value="ECO:0007669"/>
    <property type="project" value="InterPro"/>
</dbReference>
<dbReference type="SUPFAM" id="SSF140959">
    <property type="entry name" value="Indolic compounds 2,3-dioxygenase-like"/>
    <property type="match status" value="1"/>
</dbReference>
<evidence type="ECO:0000313" key="2">
    <source>
        <dbReference type="EMBL" id="CAD9082869.1"/>
    </source>
</evidence>
<dbReference type="EMBL" id="HBGD01007320">
    <property type="protein sequence ID" value="CAD9082869.1"/>
    <property type="molecule type" value="Transcribed_RNA"/>
</dbReference>
<proteinExistence type="predicted"/>
<protein>
    <recommendedName>
        <fullName evidence="3">Tryptophan 2,3-dioxygenase</fullName>
    </recommendedName>
</protein>
<organism evidence="2">
    <name type="scientific">Percolomonas cosmopolitus</name>
    <dbReference type="NCBI Taxonomy" id="63605"/>
    <lineage>
        <taxon>Eukaryota</taxon>
        <taxon>Discoba</taxon>
        <taxon>Heterolobosea</taxon>
        <taxon>Tetramitia</taxon>
        <taxon>Eutetramitia</taxon>
        <taxon>Percolomonadidae</taxon>
        <taxon>Percolomonas</taxon>
    </lineage>
</organism>
<dbReference type="InterPro" id="IPR037217">
    <property type="entry name" value="Trp/Indoleamine_2_3_dOase-like"/>
</dbReference>
<gene>
    <name evidence="2" type="ORF">PCOS0759_LOCUS6109</name>
</gene>
<accession>A0A7S1PGJ5</accession>
<name>A0A7S1PGJ5_9EUKA</name>
<dbReference type="GO" id="GO:0004833">
    <property type="term" value="F:L-tryptophan 2,3-dioxygenase activity"/>
    <property type="evidence" value="ECO:0007669"/>
    <property type="project" value="InterPro"/>
</dbReference>
<dbReference type="InterPro" id="IPR004981">
    <property type="entry name" value="Trp_2_3_dOase"/>
</dbReference>
<dbReference type="PANTHER" id="PTHR10138">
    <property type="entry name" value="TRYPTOPHAN 2,3-DIOXYGENASE"/>
    <property type="match status" value="1"/>
</dbReference>
<feature type="compositionally biased region" description="Low complexity" evidence="1">
    <location>
        <begin position="273"/>
        <end position="291"/>
    </location>
</feature>
<dbReference type="GO" id="GO:0020037">
    <property type="term" value="F:heme binding"/>
    <property type="evidence" value="ECO:0007669"/>
    <property type="project" value="InterPro"/>
</dbReference>
<dbReference type="AlphaFoldDB" id="A0A7S1PGJ5"/>
<dbReference type="Pfam" id="PF03301">
    <property type="entry name" value="Trp_dioxygenase"/>
    <property type="match status" value="2"/>
</dbReference>